<keyword evidence="1" id="KW-0472">Membrane</keyword>
<feature type="transmembrane region" description="Helical" evidence="1">
    <location>
        <begin position="89"/>
        <end position="110"/>
    </location>
</feature>
<dbReference type="AlphaFoldDB" id="A0AA39X0T8"/>
<dbReference type="PANTHER" id="PTHR37544:SF3">
    <property type="entry name" value="SPRAY"/>
    <property type="match status" value="1"/>
</dbReference>
<dbReference type="InterPro" id="IPR021840">
    <property type="entry name" value="DUF3433"/>
</dbReference>
<dbReference type="PANTHER" id="PTHR37544">
    <property type="entry name" value="SPRAY-RELATED"/>
    <property type="match status" value="1"/>
</dbReference>
<feature type="transmembrane region" description="Helical" evidence="1">
    <location>
        <begin position="647"/>
        <end position="665"/>
    </location>
</feature>
<evidence type="ECO:0000256" key="1">
    <source>
        <dbReference type="SAM" id="Phobius"/>
    </source>
</evidence>
<feature type="transmembrane region" description="Helical" evidence="1">
    <location>
        <begin position="717"/>
        <end position="738"/>
    </location>
</feature>
<keyword evidence="1" id="KW-0812">Transmembrane</keyword>
<sequence length="1191" mass="132783">MAAHIEAEDLECYAKDFPYGDISDMLSSSPSSNTPKSGPLPCTIARPIHEQCRNPPEPSLSLSKSDYVDHESDISTHRITRPSQSVSAIGQQVCFLCLIIVVEALVVISVKNQGLATSHLNLHYLWTYGPTAILTIIGALWSRVEFQAKLVAPWRSISNAKSPASVEKAAHIDYLDMWFPEALLNACRSRDGLLVSSIVVGLLLVVARVLSTSLITLDPVYVTHGTSEDFVFQKFSYDDSILHEVTAIVDGISPDIQCQDAQLVEFSHQQEDLKEMFWKMHYPGDKPNFNISISADGCDLSLAEFDELMAVPYLAVFGRYWMGYCGNDSTRSENLRIGFVLLRLEEDYTFSMVELKKPNVSQSIQFICYPTASALSLEVVSRAKSIEKLAISAESAPKTIDNFTAASLMNGLQSRPPSRFQFPSEICVAVFPEYCDKDVAIYLDIRMLLALMLYSSPVTRVTSLFSSSLLQHVTKKFCKQVAIQIINYRFTEPKIERIIGTEAATVNRVRVRPLIGHTIASLSAASVLLLLCIVMIRSKPEAFQGAPSTILGFAMILVMMHRRCGRTSTHLSNLGIDTRSMGSRGHGHTADSIANMKAKAPIVLRSPTRIAIILTTTAIISVLEILLRKSKRENGLSDIQLNSLPHYIWTLGPTISLVLLAVYHSSVDFAVRSRQPFVNMCTNTGSAFSSTIGLNLVDRSIGTIFKTEVKIDSLAPFWTTLASLVTSLFTIFSASLFITQSVYEQFPGHLEVKDSFHAFLPGNHSTKFWGSPTSSLTMQKNITFPVFTYQDLVFPELSLGSFSSMPLLLKEASSLGFNITVTLPALRPRMTCILDNVTEQTRVYFEDLITVVVARPTNPCIDTWMRCENYTGKHFDSIMLAQGAPIFSDINALLVAIDGVVHQPAVDANKVLKTTMKPNTTWWEQFWTHERQMESVESDMYDTLNFGARLYNNFTNVWNSTAENTTTQLWANDFFSFVMKSQFSIPISTLVDLAQVEAVTDAIRFHHGIIRAQSLHAEYRTALGTKGAINLGRDYQLANSSKSHLDANETQPILLNATFTQSSRRMIQDEASTRILQALLGATIVFSATGWLLPFKFNGKKGISPLFVGSPTNIAETMYYYERFFEGHKFRLGWIPLEDFSKELYLPTTKWPDEARKGYQPDAVTQGADWHSIGNSQTCTKRTRHRKCICG</sequence>
<evidence type="ECO:0000313" key="3">
    <source>
        <dbReference type="Proteomes" id="UP001174934"/>
    </source>
</evidence>
<reference evidence="2" key="1">
    <citation type="submission" date="2023-06" db="EMBL/GenBank/DDBJ databases">
        <title>Genome-scale phylogeny and comparative genomics of the fungal order Sordariales.</title>
        <authorList>
            <consortium name="Lawrence Berkeley National Laboratory"/>
            <person name="Hensen N."/>
            <person name="Bonometti L."/>
            <person name="Westerberg I."/>
            <person name="Brannstrom I.O."/>
            <person name="Guillou S."/>
            <person name="Cros-Aarteil S."/>
            <person name="Calhoun S."/>
            <person name="Haridas S."/>
            <person name="Kuo A."/>
            <person name="Mondo S."/>
            <person name="Pangilinan J."/>
            <person name="Riley R."/>
            <person name="LaButti K."/>
            <person name="Andreopoulos B."/>
            <person name="Lipzen A."/>
            <person name="Chen C."/>
            <person name="Yanf M."/>
            <person name="Daum C."/>
            <person name="Ng V."/>
            <person name="Clum A."/>
            <person name="Steindorff A."/>
            <person name="Ohm R."/>
            <person name="Martin F."/>
            <person name="Silar P."/>
            <person name="Natvig D."/>
            <person name="Lalanne C."/>
            <person name="Gautier V."/>
            <person name="Ament-velasquez S.L."/>
            <person name="Kruys A."/>
            <person name="Hutchinson M.I."/>
            <person name="Powell A.J."/>
            <person name="Barry K."/>
            <person name="Miller A.N."/>
            <person name="Grigoriev I.V."/>
            <person name="Debuchy R."/>
            <person name="Gladieux P."/>
            <person name="Thoren M.H."/>
            <person name="Johannesson H."/>
        </authorList>
    </citation>
    <scope>NUCLEOTIDE SEQUENCE</scope>
    <source>
        <strain evidence="2">SMH3391-2</strain>
    </source>
</reference>
<organism evidence="2 3">
    <name type="scientific">Bombardia bombarda</name>
    <dbReference type="NCBI Taxonomy" id="252184"/>
    <lineage>
        <taxon>Eukaryota</taxon>
        <taxon>Fungi</taxon>
        <taxon>Dikarya</taxon>
        <taxon>Ascomycota</taxon>
        <taxon>Pezizomycotina</taxon>
        <taxon>Sordariomycetes</taxon>
        <taxon>Sordariomycetidae</taxon>
        <taxon>Sordariales</taxon>
        <taxon>Lasiosphaeriaceae</taxon>
        <taxon>Bombardia</taxon>
    </lineage>
</organism>
<gene>
    <name evidence="2" type="ORF">B0T17DRAFT_508167</name>
</gene>
<name>A0AA39X0T8_9PEZI</name>
<dbReference type="Pfam" id="PF11915">
    <property type="entry name" value="DUF3433"/>
    <property type="match status" value="2"/>
</dbReference>
<dbReference type="EMBL" id="JAULSR010000003">
    <property type="protein sequence ID" value="KAK0625156.1"/>
    <property type="molecule type" value="Genomic_DNA"/>
</dbReference>
<feature type="transmembrane region" description="Helical" evidence="1">
    <location>
        <begin position="610"/>
        <end position="627"/>
    </location>
</feature>
<dbReference type="Proteomes" id="UP001174934">
    <property type="component" value="Unassembled WGS sequence"/>
</dbReference>
<feature type="transmembrane region" description="Helical" evidence="1">
    <location>
        <begin position="193"/>
        <end position="210"/>
    </location>
</feature>
<keyword evidence="1" id="KW-1133">Transmembrane helix</keyword>
<feature type="transmembrane region" description="Helical" evidence="1">
    <location>
        <begin position="514"/>
        <end position="536"/>
    </location>
</feature>
<proteinExistence type="predicted"/>
<protein>
    <submittedName>
        <fullName evidence="2">Uncharacterized protein</fullName>
    </submittedName>
</protein>
<feature type="transmembrane region" description="Helical" evidence="1">
    <location>
        <begin position="542"/>
        <end position="560"/>
    </location>
</feature>
<keyword evidence="3" id="KW-1185">Reference proteome</keyword>
<comment type="caution">
    <text evidence="2">The sequence shown here is derived from an EMBL/GenBank/DDBJ whole genome shotgun (WGS) entry which is preliminary data.</text>
</comment>
<accession>A0AA39X0T8</accession>
<feature type="transmembrane region" description="Helical" evidence="1">
    <location>
        <begin position="122"/>
        <end position="141"/>
    </location>
</feature>
<evidence type="ECO:0000313" key="2">
    <source>
        <dbReference type="EMBL" id="KAK0625156.1"/>
    </source>
</evidence>